<dbReference type="AlphaFoldDB" id="A0A1Y1JSG4"/>
<dbReference type="SUPFAM" id="SSF52374">
    <property type="entry name" value="Nucleotidylyl transferase"/>
    <property type="match status" value="2"/>
</dbReference>
<reference evidence="12" key="1">
    <citation type="submission" date="2017-04" db="EMBL/GenBank/DDBJ databases">
        <title>Plasmodium gonderi genome.</title>
        <authorList>
            <person name="Arisue N."/>
            <person name="Honma H."/>
            <person name="Kawai S."/>
            <person name="Tougan T."/>
            <person name="Tanabe K."/>
            <person name="Horii T."/>
        </authorList>
    </citation>
    <scope>NUCLEOTIDE SEQUENCE [LARGE SCALE GENOMIC DNA]</scope>
    <source>
        <strain evidence="12">ATCC 30045</strain>
    </source>
</reference>
<dbReference type="InterPro" id="IPR041723">
    <property type="entry name" value="CCT"/>
</dbReference>
<comment type="similarity">
    <text evidence="1">Belongs to the cytidylyltransferase family.</text>
</comment>
<dbReference type="EC" id="2.7.7.15" evidence="8"/>
<gene>
    <name evidence="11" type="ORF">PGO_141670</name>
</gene>
<evidence type="ECO:0000256" key="8">
    <source>
        <dbReference type="ARBA" id="ARBA00026101"/>
    </source>
</evidence>
<protein>
    <recommendedName>
        <fullName evidence="8">choline-phosphate cytidylyltransferase</fullName>
        <ecNumber evidence="8">2.7.7.15</ecNumber>
    </recommendedName>
</protein>
<evidence type="ECO:0000256" key="6">
    <source>
        <dbReference type="ARBA" id="ARBA00023209"/>
    </source>
</evidence>
<feature type="compositionally biased region" description="Low complexity" evidence="9">
    <location>
        <begin position="549"/>
        <end position="569"/>
    </location>
</feature>
<dbReference type="CDD" id="cd02174">
    <property type="entry name" value="CCT"/>
    <property type="match status" value="2"/>
</dbReference>
<name>A0A1Y1JSG4_PLAGO</name>
<dbReference type="PANTHER" id="PTHR10739">
    <property type="entry name" value="CYTIDYLYLTRANSFERASE"/>
    <property type="match status" value="1"/>
</dbReference>
<feature type="region of interest" description="Disordered" evidence="9">
    <location>
        <begin position="523"/>
        <end position="638"/>
    </location>
</feature>
<dbReference type="PANTHER" id="PTHR10739:SF13">
    <property type="entry name" value="CHOLINE-PHOSPHATE CYTIDYLYLTRANSFERASE"/>
    <property type="match status" value="1"/>
</dbReference>
<feature type="domain" description="Cytidyltransferase-like" evidence="10">
    <location>
        <begin position="34"/>
        <end position="176"/>
    </location>
</feature>
<evidence type="ECO:0000313" key="12">
    <source>
        <dbReference type="Proteomes" id="UP000195521"/>
    </source>
</evidence>
<dbReference type="InterPro" id="IPR004821">
    <property type="entry name" value="Cyt_trans-like"/>
</dbReference>
<dbReference type="RefSeq" id="XP_028545962.1">
    <property type="nucleotide sequence ID" value="XM_028690161.1"/>
</dbReference>
<organism evidence="11 12">
    <name type="scientific">Plasmodium gonderi</name>
    <dbReference type="NCBI Taxonomy" id="77519"/>
    <lineage>
        <taxon>Eukaryota</taxon>
        <taxon>Sar</taxon>
        <taxon>Alveolata</taxon>
        <taxon>Apicomplexa</taxon>
        <taxon>Aconoidasida</taxon>
        <taxon>Haemosporida</taxon>
        <taxon>Plasmodiidae</taxon>
        <taxon>Plasmodium</taxon>
        <taxon>Plasmodium (Plasmodium)</taxon>
    </lineage>
</organism>
<feature type="compositionally biased region" description="Basic and acidic residues" evidence="9">
    <location>
        <begin position="582"/>
        <end position="638"/>
    </location>
</feature>
<evidence type="ECO:0000256" key="1">
    <source>
        <dbReference type="ARBA" id="ARBA00010101"/>
    </source>
</evidence>
<dbReference type="InterPro" id="IPR014729">
    <property type="entry name" value="Rossmann-like_a/b/a_fold"/>
</dbReference>
<dbReference type="Pfam" id="PF01467">
    <property type="entry name" value="CTP_transf_like"/>
    <property type="match status" value="2"/>
</dbReference>
<dbReference type="Gene3D" id="3.40.50.620">
    <property type="entry name" value="HUPs"/>
    <property type="match status" value="2"/>
</dbReference>
<evidence type="ECO:0000259" key="10">
    <source>
        <dbReference type="Pfam" id="PF01467"/>
    </source>
</evidence>
<proteinExistence type="inferred from homology"/>
<accession>A0A1Y1JSG4</accession>
<dbReference type="OrthoDB" id="17102at2759"/>
<evidence type="ECO:0000256" key="5">
    <source>
        <dbReference type="ARBA" id="ARBA00023098"/>
    </source>
</evidence>
<evidence type="ECO:0000256" key="2">
    <source>
        <dbReference type="ARBA" id="ARBA00022516"/>
    </source>
</evidence>
<dbReference type="GO" id="GO:0004105">
    <property type="term" value="F:choline-phosphate cytidylyltransferase activity"/>
    <property type="evidence" value="ECO:0007669"/>
    <property type="project" value="UniProtKB-EC"/>
</dbReference>
<sequence>MIIKVNSTQTLENQDFNNVQNRNECKNEKTVRIYADGIYDLLHLGHMRQLKQAKQMEKEVTLIVGVCSDIDTRKFKGQIVQTLEERTETLKHVRWVDEIISPCPWVITPEFMEEHKIDFVAHDDIPYANNQKKKKKKKNKSNSIEESSDDIYAWLKKAGKFKATQRTEGVSTTDLIVRILKNYEDYIERSLQRGIHPNELNIGVTKAQSIKMKKNLIRWREKVTDELTKVTLTDKPLGTDFDQGIDIIRDKVHGLFKLWRHHSKKLLKDFAKSFDPMFIIIRKKNRKDSISGMYMSDSNFLLRTVKEDLKRSKSLSNTINNIDEYYYSADEDDDTSKATNVHSFISKVANNTYNNDIDNYETCFELESCSNDRRKWVMNNSIAQSGRCGNFNGFSERNEHKCNLNQKLGPDELHFITSETQIINDSLSKHSNKNQTKHLLNTSSTSRKSDCNIYHKSTYHDIIDEGNIPIHNIVDKHSAKNLCSSNNMNSCEENQRNIYDKEEYNICSDHHSADGRWYGHMKIKRRSNSKDKSSSCVEKREESEEESHFSCSEGESSHSNSSSYSSASEGTGNTPEESDTSEFFKTKRQPEFSQEKKGTTSNEKSETTSELMKKEKDKNDDMQEKDSPSDMQETRKTANCDLTNKKKIVIYADGVYDMLHLGHMKQLEQAKKMFQNTTLIVGVTSDNETKLFKGQIVQTLEERTETLRHVRWVDEIISPCPWVITPEFVEKYKIDFVAHDDIPYANNQKKKKKKKNKSNSIEESSDDIYAWLKKAGKFKATQRTEGVSTTDLIVRILKNYEDYIERSLQRGIHPNELNIGVTKAQSIKMKKNLIRWGEKVTDELTKVTLTDKPLGTDFDQGIENLQIKFKELFKIWKNASNKLINDFTSKLDTTSYLSSLQNFVDNEYDLYDSASSNCDEETNS</sequence>
<keyword evidence="7" id="KW-1208">Phospholipid metabolism</keyword>
<keyword evidence="3 11" id="KW-0808">Transferase</keyword>
<evidence type="ECO:0000256" key="7">
    <source>
        <dbReference type="ARBA" id="ARBA00023264"/>
    </source>
</evidence>
<evidence type="ECO:0000256" key="9">
    <source>
        <dbReference type="SAM" id="MobiDB-lite"/>
    </source>
</evidence>
<comment type="caution">
    <text evidence="11">The sequence shown here is derived from an EMBL/GenBank/DDBJ whole genome shotgun (WGS) entry which is preliminary data.</text>
</comment>
<dbReference type="GO" id="GO:0031210">
    <property type="term" value="F:phosphatidylcholine binding"/>
    <property type="evidence" value="ECO:0007669"/>
    <property type="project" value="TreeGrafter"/>
</dbReference>
<evidence type="ECO:0000256" key="3">
    <source>
        <dbReference type="ARBA" id="ARBA00022679"/>
    </source>
</evidence>
<keyword evidence="12" id="KW-1185">Reference proteome</keyword>
<keyword evidence="4 11" id="KW-0548">Nucleotidyltransferase</keyword>
<evidence type="ECO:0000256" key="4">
    <source>
        <dbReference type="ARBA" id="ARBA00022695"/>
    </source>
</evidence>
<dbReference type="OMA" id="CSDIDTR"/>
<keyword evidence="6" id="KW-0594">Phospholipid biosynthesis</keyword>
<dbReference type="Proteomes" id="UP000195521">
    <property type="component" value="Unassembled WGS sequence"/>
</dbReference>
<feature type="compositionally biased region" description="Basic and acidic residues" evidence="9">
    <location>
        <begin position="528"/>
        <end position="548"/>
    </location>
</feature>
<dbReference type="NCBIfam" id="TIGR00125">
    <property type="entry name" value="cyt_tran_rel"/>
    <property type="match status" value="2"/>
</dbReference>
<keyword evidence="2" id="KW-0444">Lipid biosynthesis</keyword>
<dbReference type="GeneID" id="39750116"/>
<keyword evidence="5" id="KW-0443">Lipid metabolism</keyword>
<feature type="domain" description="Cytidyltransferase-like" evidence="10">
    <location>
        <begin position="651"/>
        <end position="793"/>
    </location>
</feature>
<evidence type="ECO:0000313" key="11">
    <source>
        <dbReference type="EMBL" id="GAW83373.1"/>
    </source>
</evidence>
<dbReference type="InterPro" id="IPR045049">
    <property type="entry name" value="Pcy1-like"/>
</dbReference>
<dbReference type="EMBL" id="BDQF01000015">
    <property type="protein sequence ID" value="GAW83373.1"/>
    <property type="molecule type" value="Genomic_DNA"/>
</dbReference>